<feature type="transmembrane region" description="Helical" evidence="6">
    <location>
        <begin position="77"/>
        <end position="103"/>
    </location>
</feature>
<keyword evidence="2" id="KW-1003">Cell membrane</keyword>
<evidence type="ECO:0000256" key="3">
    <source>
        <dbReference type="ARBA" id="ARBA00022692"/>
    </source>
</evidence>
<dbReference type="Gene3D" id="1.10.3730.20">
    <property type="match status" value="1"/>
</dbReference>
<dbReference type="KEGG" id="chu:CHU_1306"/>
<dbReference type="AlphaFoldDB" id="A0A6N4SQI0"/>
<name>A0A6N4SQI0_CYTH3</name>
<feature type="transmembrane region" description="Helical" evidence="6">
    <location>
        <begin position="163"/>
        <end position="181"/>
    </location>
</feature>
<dbReference type="SUPFAM" id="SSF103481">
    <property type="entry name" value="Multidrug resistance efflux transporter EmrE"/>
    <property type="match status" value="2"/>
</dbReference>
<dbReference type="EMBL" id="CP000383">
    <property type="protein sequence ID" value="ABG58578.1"/>
    <property type="molecule type" value="Genomic_DNA"/>
</dbReference>
<dbReference type="Pfam" id="PF00892">
    <property type="entry name" value="EamA"/>
    <property type="match status" value="2"/>
</dbReference>
<reference evidence="8 9" key="1">
    <citation type="journal article" date="2007" name="Appl. Environ. Microbiol.">
        <title>Genome sequence of the cellulolytic gliding bacterium Cytophaga hutchinsonii.</title>
        <authorList>
            <person name="Xie G."/>
            <person name="Bruce D.C."/>
            <person name="Challacombe J.F."/>
            <person name="Chertkov O."/>
            <person name="Detter J.C."/>
            <person name="Gilna P."/>
            <person name="Han C.S."/>
            <person name="Lucas S."/>
            <person name="Misra M."/>
            <person name="Myers G.L."/>
            <person name="Richardson P."/>
            <person name="Tapia R."/>
            <person name="Thayer N."/>
            <person name="Thompson L.S."/>
            <person name="Brettin T.S."/>
            <person name="Henrissat B."/>
            <person name="Wilson D.B."/>
            <person name="McBride M.J."/>
        </authorList>
    </citation>
    <scope>NUCLEOTIDE SEQUENCE [LARGE SCALE GENOMIC DNA]</scope>
    <source>
        <strain evidence="9">ATCC 33406 / DSM 1761 / CIP 103989 / NBRC 15051 / NCIMB 9469 / D465</strain>
    </source>
</reference>
<keyword evidence="3 6" id="KW-0812">Transmembrane</keyword>
<evidence type="ECO:0000256" key="1">
    <source>
        <dbReference type="ARBA" id="ARBA00004651"/>
    </source>
</evidence>
<dbReference type="GO" id="GO:0005886">
    <property type="term" value="C:plasma membrane"/>
    <property type="evidence" value="ECO:0007669"/>
    <property type="project" value="UniProtKB-SubCell"/>
</dbReference>
<evidence type="ECO:0000256" key="4">
    <source>
        <dbReference type="ARBA" id="ARBA00022989"/>
    </source>
</evidence>
<feature type="transmembrane region" description="Helical" evidence="6">
    <location>
        <begin position="109"/>
        <end position="128"/>
    </location>
</feature>
<feature type="transmembrane region" description="Helical" evidence="6">
    <location>
        <begin position="225"/>
        <end position="245"/>
    </location>
</feature>
<keyword evidence="9" id="KW-1185">Reference proteome</keyword>
<feature type="transmembrane region" description="Helical" evidence="6">
    <location>
        <begin position="193"/>
        <end position="213"/>
    </location>
</feature>
<proteinExistence type="predicted"/>
<comment type="subcellular location">
    <subcellularLocation>
        <location evidence="1">Cell membrane</location>
        <topology evidence="1">Multi-pass membrane protein</topology>
    </subcellularLocation>
</comment>
<organism evidence="8 9">
    <name type="scientific">Cytophaga hutchinsonii (strain ATCC 33406 / DSM 1761 / CIP 103989 / NBRC 15051 / NCIMB 9469 / D465)</name>
    <dbReference type="NCBI Taxonomy" id="269798"/>
    <lineage>
        <taxon>Bacteria</taxon>
        <taxon>Pseudomonadati</taxon>
        <taxon>Bacteroidota</taxon>
        <taxon>Cytophagia</taxon>
        <taxon>Cytophagales</taxon>
        <taxon>Cytophagaceae</taxon>
        <taxon>Cytophaga</taxon>
    </lineage>
</organism>
<feature type="transmembrane region" description="Helical" evidence="6">
    <location>
        <begin position="135"/>
        <end position="151"/>
    </location>
</feature>
<feature type="transmembrane region" description="Helical" evidence="6">
    <location>
        <begin position="281"/>
        <end position="298"/>
    </location>
</feature>
<feature type="transmembrane region" description="Helical" evidence="6">
    <location>
        <begin position="44"/>
        <end position="65"/>
    </location>
</feature>
<keyword evidence="5 6" id="KW-0472">Membrane</keyword>
<dbReference type="Proteomes" id="UP000001822">
    <property type="component" value="Chromosome"/>
</dbReference>
<feature type="transmembrane region" description="Helical" evidence="6">
    <location>
        <begin position="257"/>
        <end position="275"/>
    </location>
</feature>
<evidence type="ECO:0000256" key="6">
    <source>
        <dbReference type="SAM" id="Phobius"/>
    </source>
</evidence>
<dbReference type="InterPro" id="IPR037185">
    <property type="entry name" value="EmrE-like"/>
</dbReference>
<evidence type="ECO:0000313" key="9">
    <source>
        <dbReference type="Proteomes" id="UP000001822"/>
    </source>
</evidence>
<gene>
    <name evidence="8" type="ordered locus">CHU_1306</name>
</gene>
<dbReference type="InterPro" id="IPR050638">
    <property type="entry name" value="AA-Vitamin_Transporters"/>
</dbReference>
<evidence type="ECO:0000256" key="2">
    <source>
        <dbReference type="ARBA" id="ARBA00022475"/>
    </source>
</evidence>
<feature type="domain" description="EamA" evidence="7">
    <location>
        <begin position="13"/>
        <end position="149"/>
    </location>
</feature>
<dbReference type="PANTHER" id="PTHR32322">
    <property type="entry name" value="INNER MEMBRANE TRANSPORTER"/>
    <property type="match status" value="1"/>
</dbReference>
<dbReference type="OrthoDB" id="9813617at2"/>
<sequence>MTAIPNSIQKQYLGVFLGVCSAACFSTKAIMVKIAYMYGADTVFILFLRLFFSLPLYIILAVIYSKNADMKITRIQWIWIVLLGFIGYYISSLFDFMGLSYISASLERLILFIYPTLIVVLNTLLFGSKLQRKDYLALVLTYIGIFFIYLGNTESTTENLIKGSILVFACALTYAFYIVGSGRLIPVIGAQRYTAYAMLVSTLSVMIHQGLVNGIPDLTHTSSEILWVGFAMAIIATVIPSLTLAQSIKLIGTEKSSIIATLGPVFTIALANIILKEPFTLRQGIGTAFIITGVWIVGKKDS</sequence>
<protein>
    <submittedName>
        <fullName evidence="8">Permease, DMT superfamily</fullName>
    </submittedName>
</protein>
<evidence type="ECO:0000313" key="8">
    <source>
        <dbReference type="EMBL" id="ABG58578.1"/>
    </source>
</evidence>
<keyword evidence="4 6" id="KW-1133">Transmembrane helix</keyword>
<accession>A0A6N4SQI0</accession>
<feature type="domain" description="EamA" evidence="7">
    <location>
        <begin position="162"/>
        <end position="297"/>
    </location>
</feature>
<evidence type="ECO:0000256" key="5">
    <source>
        <dbReference type="ARBA" id="ARBA00023136"/>
    </source>
</evidence>
<dbReference type="RefSeq" id="WP_011584693.1">
    <property type="nucleotide sequence ID" value="NC_008255.1"/>
</dbReference>
<dbReference type="PANTHER" id="PTHR32322:SF18">
    <property type="entry name" value="S-ADENOSYLMETHIONINE_S-ADENOSYLHOMOCYSTEINE TRANSPORTER"/>
    <property type="match status" value="1"/>
</dbReference>
<evidence type="ECO:0000259" key="7">
    <source>
        <dbReference type="Pfam" id="PF00892"/>
    </source>
</evidence>
<feature type="transmembrane region" description="Helical" evidence="6">
    <location>
        <begin position="12"/>
        <end position="38"/>
    </location>
</feature>
<dbReference type="InterPro" id="IPR000620">
    <property type="entry name" value="EamA_dom"/>
</dbReference>